<dbReference type="Pfam" id="PF02518">
    <property type="entry name" value="HATPase_c"/>
    <property type="match status" value="1"/>
</dbReference>
<proteinExistence type="predicted"/>
<dbReference type="SUPFAM" id="SSF55874">
    <property type="entry name" value="ATPase domain of HSP90 chaperone/DNA topoisomerase II/histidine kinase"/>
    <property type="match status" value="1"/>
</dbReference>
<keyword evidence="2" id="KW-0418">Kinase</keyword>
<dbReference type="InterPro" id="IPR003594">
    <property type="entry name" value="HATPase_dom"/>
</dbReference>
<dbReference type="PANTHER" id="PTHR24421">
    <property type="entry name" value="NITRATE/NITRITE SENSOR PROTEIN NARX-RELATED"/>
    <property type="match status" value="1"/>
</dbReference>
<keyword evidence="7" id="KW-1185">Reference proteome</keyword>
<evidence type="ECO:0000256" key="3">
    <source>
        <dbReference type="ARBA" id="ARBA00023012"/>
    </source>
</evidence>
<organism evidence="6 7">
    <name type="scientific">Ravibacter arvi</name>
    <dbReference type="NCBI Taxonomy" id="2051041"/>
    <lineage>
        <taxon>Bacteria</taxon>
        <taxon>Pseudomonadati</taxon>
        <taxon>Bacteroidota</taxon>
        <taxon>Cytophagia</taxon>
        <taxon>Cytophagales</taxon>
        <taxon>Spirosomataceae</taxon>
        <taxon>Ravibacter</taxon>
    </lineage>
</organism>
<evidence type="ECO:0000259" key="5">
    <source>
        <dbReference type="PROSITE" id="PS50109"/>
    </source>
</evidence>
<keyword evidence="1" id="KW-0808">Transferase</keyword>
<evidence type="ECO:0000256" key="2">
    <source>
        <dbReference type="ARBA" id="ARBA00022777"/>
    </source>
</evidence>
<dbReference type="Proteomes" id="UP001501508">
    <property type="component" value="Unassembled WGS sequence"/>
</dbReference>
<dbReference type="CDD" id="cd16917">
    <property type="entry name" value="HATPase_UhpB-NarQ-NarX-like"/>
    <property type="match status" value="1"/>
</dbReference>
<feature type="transmembrane region" description="Helical" evidence="4">
    <location>
        <begin position="396"/>
        <end position="415"/>
    </location>
</feature>
<keyword evidence="4" id="KW-0472">Membrane</keyword>
<reference evidence="7" key="1">
    <citation type="journal article" date="2019" name="Int. J. Syst. Evol. Microbiol.">
        <title>The Global Catalogue of Microorganisms (GCM) 10K type strain sequencing project: providing services to taxonomists for standard genome sequencing and annotation.</title>
        <authorList>
            <consortium name="The Broad Institute Genomics Platform"/>
            <consortium name="The Broad Institute Genome Sequencing Center for Infectious Disease"/>
            <person name="Wu L."/>
            <person name="Ma J."/>
        </authorList>
    </citation>
    <scope>NUCLEOTIDE SEQUENCE [LARGE SCALE GENOMIC DNA]</scope>
    <source>
        <strain evidence="7">JCM 31920</strain>
    </source>
</reference>
<keyword evidence="4" id="KW-0812">Transmembrane</keyword>
<sequence length="648" mass="73923">MKIKPASSRPGKFLLLLGLHFCFVLTGYGQPQDADNEWMRYRKLYEQQKISAAGYVDSIVQLNYREVTAGRYYPVAEYLEKLRFCRELIWKNKELYDKKGVYYLLLANNARVQGREGEASYFCVKADAEIANRGGKSFYSLDQQCRFYSGAQNYTKVASLYNQHAGDMALLPALYAAGKLSDKEAINSAVTLSSIAQAFSNLEKADSALACIRLAEQLDSVYKEKNIEVKPGHILIPSSLMMAKFTLNFLAYKNYNEAEKHLDSLAVFLQHWAGNEKWRGYTGFGEAILTNFRINYSIEVKDLDSAQFYLNRYKQMGNFTTAKAPGTLSMQARIFAGQGRYQSAFQNMQQAFELKKEELISLNNQTRDLLYAYTESEFNKNRLIDSEKEKRQKTTWILVISFAAVIIVLLVLQMLQRTKRKLKADIETLNRNTDITIASMEEAKHHAVKKEQERMAQQLHDDFAATIASARQQAEVLAGEVREASIKARLTQLQQQIENVYEAARGKSHEWFYELRHKQQATFSESVRFIANSALPQNKFEVEIQIDENSAADLSTGQRISLLRILQEAVTNIIKHSRANIVTVFLYKNDRQVVFEISDNGVFDKSQKGLKKGMGLSSIESRVKEMNGALEIQNDEGLVMRITLPMIK</sequence>
<dbReference type="RefSeq" id="WP_345027965.1">
    <property type="nucleotide sequence ID" value="NZ_BAABEY010000018.1"/>
</dbReference>
<dbReference type="Gene3D" id="3.30.565.10">
    <property type="entry name" value="Histidine kinase-like ATPase, C-terminal domain"/>
    <property type="match status" value="1"/>
</dbReference>
<dbReference type="EMBL" id="BAABEY010000018">
    <property type="protein sequence ID" value="GAA4437476.1"/>
    <property type="molecule type" value="Genomic_DNA"/>
</dbReference>
<comment type="caution">
    <text evidence="6">The sequence shown here is derived from an EMBL/GenBank/DDBJ whole genome shotgun (WGS) entry which is preliminary data.</text>
</comment>
<evidence type="ECO:0000256" key="1">
    <source>
        <dbReference type="ARBA" id="ARBA00022679"/>
    </source>
</evidence>
<protein>
    <recommendedName>
        <fullName evidence="5">Histidine kinase domain-containing protein</fullName>
    </recommendedName>
</protein>
<evidence type="ECO:0000313" key="6">
    <source>
        <dbReference type="EMBL" id="GAA4437476.1"/>
    </source>
</evidence>
<keyword evidence="3" id="KW-0902">Two-component regulatory system</keyword>
<dbReference type="PROSITE" id="PS50109">
    <property type="entry name" value="HIS_KIN"/>
    <property type="match status" value="1"/>
</dbReference>
<name>A0ABP8LWQ5_9BACT</name>
<keyword evidence="4" id="KW-1133">Transmembrane helix</keyword>
<accession>A0ABP8LWQ5</accession>
<dbReference type="InterPro" id="IPR050482">
    <property type="entry name" value="Sensor_HK_TwoCompSys"/>
</dbReference>
<gene>
    <name evidence="6" type="ORF">GCM10023091_16730</name>
</gene>
<dbReference type="InterPro" id="IPR036890">
    <property type="entry name" value="HATPase_C_sf"/>
</dbReference>
<dbReference type="SMART" id="SM00387">
    <property type="entry name" value="HATPase_c"/>
    <property type="match status" value="1"/>
</dbReference>
<evidence type="ECO:0000313" key="7">
    <source>
        <dbReference type="Proteomes" id="UP001501508"/>
    </source>
</evidence>
<evidence type="ECO:0000256" key="4">
    <source>
        <dbReference type="SAM" id="Phobius"/>
    </source>
</evidence>
<dbReference type="InterPro" id="IPR005467">
    <property type="entry name" value="His_kinase_dom"/>
</dbReference>
<feature type="domain" description="Histidine kinase" evidence="5">
    <location>
        <begin position="454"/>
        <end position="648"/>
    </location>
</feature>